<dbReference type="InterPro" id="IPR027791">
    <property type="entry name" value="Galactosyl_T_C"/>
</dbReference>
<evidence type="ECO:0000256" key="4">
    <source>
        <dbReference type="ARBA" id="ARBA00022676"/>
    </source>
</evidence>
<dbReference type="SUPFAM" id="SSF53448">
    <property type="entry name" value="Nucleotide-diphospho-sugar transferases"/>
    <property type="match status" value="1"/>
</dbReference>
<feature type="compositionally biased region" description="Basic and acidic residues" evidence="11">
    <location>
        <begin position="316"/>
        <end position="326"/>
    </location>
</feature>
<dbReference type="GO" id="GO:0005975">
    <property type="term" value="P:carbohydrate metabolic process"/>
    <property type="evidence" value="ECO:0007669"/>
    <property type="project" value="InterPro"/>
</dbReference>
<dbReference type="UniPathway" id="UPA00378"/>
<feature type="compositionally biased region" description="Polar residues" evidence="11">
    <location>
        <begin position="150"/>
        <end position="176"/>
    </location>
</feature>
<dbReference type="PANTHER" id="PTHR19300:SF57">
    <property type="entry name" value="BETA-1,4-N-ACETYLGALACTOSAMINYLTRANSFERASE"/>
    <property type="match status" value="1"/>
</dbReference>
<feature type="transmembrane region" description="Helical" evidence="12">
    <location>
        <begin position="39"/>
        <end position="61"/>
    </location>
</feature>
<dbReference type="GO" id="GO:0008378">
    <property type="term" value="F:galactosyltransferase activity"/>
    <property type="evidence" value="ECO:0007669"/>
    <property type="project" value="TreeGrafter"/>
</dbReference>
<keyword evidence="6 12" id="KW-0812">Transmembrane</keyword>
<dbReference type="Pfam" id="PF13733">
    <property type="entry name" value="Glyco_transf_7N"/>
    <property type="match status" value="1"/>
</dbReference>
<comment type="similarity">
    <text evidence="3">Belongs to the glycosyltransferase 7 family.</text>
</comment>
<dbReference type="GO" id="GO:0033842">
    <property type="term" value="F:N-acetyl-beta-glucosaminyl-derivative 4-beta-N-acetylgalactosaminyltransferase activity"/>
    <property type="evidence" value="ECO:0007669"/>
    <property type="project" value="TreeGrafter"/>
</dbReference>
<dbReference type="AlphaFoldDB" id="A0A0P4VVK5"/>
<reference evidence="15" key="1">
    <citation type="submission" date="2015-09" db="EMBL/GenBank/DDBJ databases">
        <title>Scylla olivacea transcriptome.</title>
        <authorList>
            <person name="Ikhwanuddin M."/>
        </authorList>
    </citation>
    <scope>NUCLEOTIDE SEQUENCE</scope>
</reference>
<evidence type="ECO:0000256" key="6">
    <source>
        <dbReference type="ARBA" id="ARBA00022692"/>
    </source>
</evidence>
<feature type="domain" description="Galactosyltransferase C-terminal" evidence="13">
    <location>
        <begin position="559"/>
        <end position="635"/>
    </location>
</feature>
<comment type="pathway">
    <text evidence="2">Protein modification; protein glycosylation.</text>
</comment>
<feature type="domain" description="Galactosyltransferase N-terminal" evidence="14">
    <location>
        <begin position="415"/>
        <end position="555"/>
    </location>
</feature>
<evidence type="ECO:0000256" key="10">
    <source>
        <dbReference type="ARBA" id="ARBA00023180"/>
    </source>
</evidence>
<evidence type="ECO:0000256" key="1">
    <source>
        <dbReference type="ARBA" id="ARBA00004606"/>
    </source>
</evidence>
<feature type="compositionally biased region" description="Polar residues" evidence="11">
    <location>
        <begin position="299"/>
        <end position="315"/>
    </location>
</feature>
<feature type="region of interest" description="Disordered" evidence="11">
    <location>
        <begin position="150"/>
        <end position="217"/>
    </location>
</feature>
<feature type="compositionally biased region" description="Polar residues" evidence="11">
    <location>
        <begin position="184"/>
        <end position="203"/>
    </location>
</feature>
<evidence type="ECO:0000256" key="8">
    <source>
        <dbReference type="ARBA" id="ARBA00022989"/>
    </source>
</evidence>
<keyword evidence="10" id="KW-0325">Glycoprotein</keyword>
<evidence type="ECO:0000256" key="3">
    <source>
        <dbReference type="ARBA" id="ARBA00005735"/>
    </source>
</evidence>
<dbReference type="InterPro" id="IPR029044">
    <property type="entry name" value="Nucleotide-diphossugar_trans"/>
</dbReference>
<keyword evidence="5" id="KW-0808">Transferase</keyword>
<keyword evidence="7" id="KW-0735">Signal-anchor</keyword>
<evidence type="ECO:0008006" key="16">
    <source>
        <dbReference type="Google" id="ProtNLM"/>
    </source>
</evidence>
<evidence type="ECO:0000259" key="13">
    <source>
        <dbReference type="Pfam" id="PF02709"/>
    </source>
</evidence>
<proteinExistence type="inferred from homology"/>
<dbReference type="InterPro" id="IPR027995">
    <property type="entry name" value="Galactosyl_T_N"/>
</dbReference>
<dbReference type="CDD" id="cd00899">
    <property type="entry name" value="b4GalT"/>
    <property type="match status" value="1"/>
</dbReference>
<comment type="subcellular location">
    <subcellularLocation>
        <location evidence="1">Membrane</location>
        <topology evidence="1">Single-pass type II membrane protein</topology>
    </subcellularLocation>
</comment>
<dbReference type="PRINTS" id="PR02050">
    <property type="entry name" value="B14GALTRFASE"/>
</dbReference>
<dbReference type="GO" id="GO:0006688">
    <property type="term" value="P:glycosphingolipid biosynthetic process"/>
    <property type="evidence" value="ECO:0007669"/>
    <property type="project" value="TreeGrafter"/>
</dbReference>
<keyword evidence="8 12" id="KW-1133">Transmembrane helix</keyword>
<evidence type="ECO:0000256" key="9">
    <source>
        <dbReference type="ARBA" id="ARBA00023136"/>
    </source>
</evidence>
<dbReference type="GO" id="GO:0016020">
    <property type="term" value="C:membrane"/>
    <property type="evidence" value="ECO:0007669"/>
    <property type="project" value="UniProtKB-SubCell"/>
</dbReference>
<dbReference type="GO" id="GO:0005794">
    <property type="term" value="C:Golgi apparatus"/>
    <property type="evidence" value="ECO:0007669"/>
    <property type="project" value="TreeGrafter"/>
</dbReference>
<dbReference type="EMBL" id="GDRN01093088">
    <property type="protein sequence ID" value="JAI59966.1"/>
    <property type="molecule type" value="Transcribed_RNA"/>
</dbReference>
<protein>
    <recommendedName>
        <fullName evidence="16">Galactosyltransferase N-terminal domain-containing protein</fullName>
    </recommendedName>
</protein>
<name>A0A0P4VVK5_SCYOL</name>
<evidence type="ECO:0000259" key="14">
    <source>
        <dbReference type="Pfam" id="PF13733"/>
    </source>
</evidence>
<organism evidence="15">
    <name type="scientific">Scylla olivacea</name>
    <name type="common">Orange mud crab</name>
    <name type="synonym">Cancer olivacea</name>
    <dbReference type="NCBI Taxonomy" id="85551"/>
    <lineage>
        <taxon>Eukaryota</taxon>
        <taxon>Metazoa</taxon>
        <taxon>Ecdysozoa</taxon>
        <taxon>Arthropoda</taxon>
        <taxon>Crustacea</taxon>
        <taxon>Multicrustacea</taxon>
        <taxon>Malacostraca</taxon>
        <taxon>Eumalacostraca</taxon>
        <taxon>Eucarida</taxon>
        <taxon>Decapoda</taxon>
        <taxon>Pleocyemata</taxon>
        <taxon>Brachyura</taxon>
        <taxon>Eubrachyura</taxon>
        <taxon>Portunoidea</taxon>
        <taxon>Portunidae</taxon>
        <taxon>Portuninae</taxon>
        <taxon>Scylla</taxon>
    </lineage>
</organism>
<keyword evidence="9 12" id="KW-0472">Membrane</keyword>
<dbReference type="InterPro" id="IPR003859">
    <property type="entry name" value="Galactosyl_T"/>
</dbReference>
<evidence type="ECO:0000256" key="5">
    <source>
        <dbReference type="ARBA" id="ARBA00022679"/>
    </source>
</evidence>
<evidence type="ECO:0000256" key="2">
    <source>
        <dbReference type="ARBA" id="ARBA00004922"/>
    </source>
</evidence>
<dbReference type="Pfam" id="PF02709">
    <property type="entry name" value="Glyco_transf_7C"/>
    <property type="match status" value="1"/>
</dbReference>
<dbReference type="Gene3D" id="3.90.550.10">
    <property type="entry name" value="Spore Coat Polysaccharide Biosynthesis Protein SpsA, Chain A"/>
    <property type="match status" value="1"/>
</dbReference>
<evidence type="ECO:0000313" key="15">
    <source>
        <dbReference type="EMBL" id="JAI59966.1"/>
    </source>
</evidence>
<evidence type="ECO:0000256" key="11">
    <source>
        <dbReference type="SAM" id="MobiDB-lite"/>
    </source>
</evidence>
<feature type="region of interest" description="Disordered" evidence="11">
    <location>
        <begin position="290"/>
        <end position="338"/>
    </location>
</feature>
<evidence type="ECO:0000256" key="12">
    <source>
        <dbReference type="SAM" id="Phobius"/>
    </source>
</evidence>
<sequence length="705" mass="78401">MTTSTHQGPDQAPALIRISPKRIQTQVTQAVRYRPVRSLLLLGLLVLVSLFVLFTLSQMAVVQHTMMAHLGTGVAPGLVAGGGGAASGGGRASKGSKRPWRRQFNQFKIEPLLVRNAPSVEVNSAMAANRRMANQIAAIIVRNSLLVSHSGRSTQSSKTLHADQGKSQNTTSSHPLSSHDKPELSTNTSHFRNDSPDSSSLQGPETPRPGQKSSSTEINRGAASLGAVGGSGEQEGVRSVAEAIRTTDKLKSSLVIDEENVRHSTMLERPHETTKSDKVSTFTLKDTTKPKLRCDPGASNCSGQNSVPVQINNTTKVEDKEHDQDSNSKVTNSHGNYEKEKNEELNLNKTHFHDESLNSTDTERKLKYLNVPDISLYEAIDDDDTDLAFRKNDSTRKRSPLSHLSEEQLRNLPLCPEIPPGLKGHLHVDLDYMEKLSLKEVLHQLDWVSPGGSWSPVQDPSNPCLPRHKVAVVLPYRDRLHHLIILLSWLHPILRRQQLEYSIYVAEQTGNATFNKGSIMNAGFIEAWQRSDANCFVFHDVDLLPEDDRNMYSCPPHPRHLSVGVDTLGYKLPYFLLVGGVLSVRGDQFLRLNGYSNMYWGWGGEDDDMGYRIKQSGLSITRPADSVAKYTMIRHLKRRPLTWKVRGKLLRTSGRRYRLDGLNTLKYTLQGIHRHPLFTHLLLDVGTPPENLIRLDSGNNGDSKS</sequence>
<dbReference type="PANTHER" id="PTHR19300">
    <property type="entry name" value="BETA-1,4-GALACTOSYLTRANSFERASE"/>
    <property type="match status" value="1"/>
</dbReference>
<evidence type="ECO:0000256" key="7">
    <source>
        <dbReference type="ARBA" id="ARBA00022968"/>
    </source>
</evidence>
<keyword evidence="4" id="KW-0328">Glycosyltransferase</keyword>
<accession>A0A0P4VVK5</accession>